<evidence type="ECO:0000256" key="4">
    <source>
        <dbReference type="ARBA" id="ARBA00022741"/>
    </source>
</evidence>
<dbReference type="PANTHER" id="PTHR11895:SF151">
    <property type="entry name" value="GLUTAMYL-TRNA(GLN) AMIDOTRANSFERASE SUBUNIT A"/>
    <property type="match status" value="1"/>
</dbReference>
<evidence type="ECO:0000256" key="6">
    <source>
        <dbReference type="ARBA" id="ARBA00022917"/>
    </source>
</evidence>
<comment type="similarity">
    <text evidence="1">Belongs to the amidase family. GatA subfamily.</text>
</comment>
<evidence type="ECO:0000256" key="1">
    <source>
        <dbReference type="ARBA" id="ARBA00008069"/>
    </source>
</evidence>
<keyword evidence="9" id="KW-0808">Transferase</keyword>
<keyword evidence="5" id="KW-0067">ATP-binding</keyword>
<keyword evidence="6" id="KW-0648">Protein biosynthesis</keyword>
<dbReference type="GO" id="GO:0030956">
    <property type="term" value="C:glutamyl-tRNA(Gln) amidotransferase complex"/>
    <property type="evidence" value="ECO:0007669"/>
    <property type="project" value="InterPro"/>
</dbReference>
<feature type="non-terminal residue" evidence="9">
    <location>
        <position position="490"/>
    </location>
</feature>
<evidence type="ECO:0000256" key="2">
    <source>
        <dbReference type="ARBA" id="ARBA00012739"/>
    </source>
</evidence>
<dbReference type="Gene3D" id="3.90.1300.10">
    <property type="entry name" value="Amidase signature (AS) domain"/>
    <property type="match status" value="1"/>
</dbReference>
<dbReference type="AlphaFoldDB" id="A0A1F6WM26"/>
<reference evidence="9 10" key="1">
    <citation type="journal article" date="2016" name="Nat. Commun.">
        <title>Thousands of microbial genomes shed light on interconnected biogeochemical processes in an aquifer system.</title>
        <authorList>
            <person name="Anantharaman K."/>
            <person name="Brown C.T."/>
            <person name="Hug L.A."/>
            <person name="Sharon I."/>
            <person name="Castelle C.J."/>
            <person name="Probst A.J."/>
            <person name="Thomas B.C."/>
            <person name="Singh A."/>
            <person name="Wilkins M.J."/>
            <person name="Karaoz U."/>
            <person name="Brodie E.L."/>
            <person name="Williams K.H."/>
            <person name="Hubbard S.S."/>
            <person name="Banfield J.F."/>
        </authorList>
    </citation>
    <scope>NUCLEOTIDE SEQUENCE [LARGE SCALE GENOMIC DNA]</scope>
</reference>
<comment type="caution">
    <text evidence="9">The sequence shown here is derived from an EMBL/GenBank/DDBJ whole genome shotgun (WGS) entry which is preliminary data.</text>
</comment>
<feature type="domain" description="Amidase" evidence="8">
    <location>
        <begin position="26"/>
        <end position="473"/>
    </location>
</feature>
<dbReference type="PANTHER" id="PTHR11895">
    <property type="entry name" value="TRANSAMIDASE"/>
    <property type="match status" value="1"/>
</dbReference>
<accession>A0A1F6WM26</accession>
<dbReference type="Proteomes" id="UP000179880">
    <property type="component" value="Unassembled WGS sequence"/>
</dbReference>
<dbReference type="GO" id="GO:0006412">
    <property type="term" value="P:translation"/>
    <property type="evidence" value="ECO:0007669"/>
    <property type="project" value="UniProtKB-KW"/>
</dbReference>
<dbReference type="GO" id="GO:0005524">
    <property type="term" value="F:ATP binding"/>
    <property type="evidence" value="ECO:0007669"/>
    <property type="project" value="UniProtKB-KW"/>
</dbReference>
<dbReference type="InterPro" id="IPR036928">
    <property type="entry name" value="AS_sf"/>
</dbReference>
<evidence type="ECO:0000313" key="10">
    <source>
        <dbReference type="Proteomes" id="UP000179880"/>
    </source>
</evidence>
<protein>
    <recommendedName>
        <fullName evidence="2">glutaminyl-tRNA synthase (glutamine-hydrolyzing)</fullName>
        <ecNumber evidence="2">6.3.5.7</ecNumber>
    </recommendedName>
</protein>
<keyword evidence="4" id="KW-0547">Nucleotide-binding</keyword>
<dbReference type="InterPro" id="IPR000120">
    <property type="entry name" value="Amidase"/>
</dbReference>
<dbReference type="InterPro" id="IPR004412">
    <property type="entry name" value="GatA"/>
</dbReference>
<dbReference type="InterPro" id="IPR023631">
    <property type="entry name" value="Amidase_dom"/>
</dbReference>
<evidence type="ECO:0000256" key="7">
    <source>
        <dbReference type="ARBA" id="ARBA00047407"/>
    </source>
</evidence>
<dbReference type="PROSITE" id="PS00571">
    <property type="entry name" value="AMIDASES"/>
    <property type="match status" value="1"/>
</dbReference>
<dbReference type="EC" id="6.3.5.7" evidence="2"/>
<evidence type="ECO:0000256" key="3">
    <source>
        <dbReference type="ARBA" id="ARBA00022598"/>
    </source>
</evidence>
<dbReference type="NCBIfam" id="TIGR00132">
    <property type="entry name" value="gatA"/>
    <property type="match status" value="1"/>
</dbReference>
<evidence type="ECO:0000256" key="5">
    <source>
        <dbReference type="ARBA" id="ARBA00022840"/>
    </source>
</evidence>
<comment type="catalytic activity">
    <reaction evidence="7">
        <text>L-glutamyl-tRNA(Gln) + L-glutamine + ATP + H2O = L-glutaminyl-tRNA(Gln) + L-glutamate + ADP + phosphate + H(+)</text>
        <dbReference type="Rhea" id="RHEA:17521"/>
        <dbReference type="Rhea" id="RHEA-COMP:9681"/>
        <dbReference type="Rhea" id="RHEA-COMP:9684"/>
        <dbReference type="ChEBI" id="CHEBI:15377"/>
        <dbReference type="ChEBI" id="CHEBI:15378"/>
        <dbReference type="ChEBI" id="CHEBI:29985"/>
        <dbReference type="ChEBI" id="CHEBI:30616"/>
        <dbReference type="ChEBI" id="CHEBI:43474"/>
        <dbReference type="ChEBI" id="CHEBI:58359"/>
        <dbReference type="ChEBI" id="CHEBI:78520"/>
        <dbReference type="ChEBI" id="CHEBI:78521"/>
        <dbReference type="ChEBI" id="CHEBI:456216"/>
        <dbReference type="EC" id="6.3.5.7"/>
    </reaction>
</comment>
<organism evidence="9 10">
    <name type="scientific">Candidatus Nomurabacteria bacterium RIFCSPHIGHO2_02_FULL_42_24</name>
    <dbReference type="NCBI Taxonomy" id="1801757"/>
    <lineage>
        <taxon>Bacteria</taxon>
        <taxon>Candidatus Nomuraibacteriota</taxon>
    </lineage>
</organism>
<dbReference type="InterPro" id="IPR020556">
    <property type="entry name" value="Amidase_CS"/>
</dbReference>
<gene>
    <name evidence="9" type="primary">gatA</name>
    <name evidence="9" type="ORF">A3B93_02220</name>
</gene>
<dbReference type="Pfam" id="PF01425">
    <property type="entry name" value="Amidase"/>
    <property type="match status" value="1"/>
</dbReference>
<dbReference type="GO" id="GO:0016740">
    <property type="term" value="F:transferase activity"/>
    <property type="evidence" value="ECO:0007669"/>
    <property type="project" value="UniProtKB-KW"/>
</dbReference>
<dbReference type="HAMAP" id="MF_00120">
    <property type="entry name" value="GatA"/>
    <property type="match status" value="1"/>
</dbReference>
<evidence type="ECO:0000259" key="8">
    <source>
        <dbReference type="Pfam" id="PF01425"/>
    </source>
</evidence>
<keyword evidence="3" id="KW-0436">Ligase</keyword>
<sequence>MNLSELTIKKAMIGLSEKKFSARKLAEDCLKNIEERNKELNVFLEVFDDVLAQADVADKIISSGEANPLTGIPLAIKDNILIKGRKCSSASKILENYTASYDATVIKKLKDAGVIFMGRTNMDEFAMGSSTESSAFGPTKNPFDLSRVPGGSSGGSAVAVASGMALGALGSDTAGSIRQPAAFCGLVGMKPTYGAVSRYGLMALGSSIDQIGPITKTVEDAEIIFTAIAGADSLDATSVDVSPTEEFSWPSRPSLRSVRAGENSSVGFTIGVPRDFLSEGVDPEVLKNFEESLEKLRAAGCKIIDISLPLVKYSLAVYYILMPAEASTNLARYDGMRFGFSAEAPNLLEVYKKTRGEGFGREVRRRIMLGTYVLSHGYYDAYYNKATAVRGQIKHEFEKVFEKVDLIATPTAPTPAFKLGEKIDPVSMYLSDIFTVPANIADLPAVSVPTGKNKDGLPLSFQLMASIGGESALFSTARILEKYLPAGDLS</sequence>
<dbReference type="SUPFAM" id="SSF75304">
    <property type="entry name" value="Amidase signature (AS) enzymes"/>
    <property type="match status" value="1"/>
</dbReference>
<dbReference type="EMBL" id="MFUH01000001">
    <property type="protein sequence ID" value="OGI82866.1"/>
    <property type="molecule type" value="Genomic_DNA"/>
</dbReference>
<evidence type="ECO:0000313" key="9">
    <source>
        <dbReference type="EMBL" id="OGI82866.1"/>
    </source>
</evidence>
<name>A0A1F6WM26_9BACT</name>
<proteinExistence type="inferred from homology"/>
<dbReference type="GO" id="GO:0050567">
    <property type="term" value="F:glutaminyl-tRNA synthase (glutamine-hydrolyzing) activity"/>
    <property type="evidence" value="ECO:0007669"/>
    <property type="project" value="UniProtKB-EC"/>
</dbReference>